<evidence type="ECO:0000313" key="1">
    <source>
        <dbReference type="EMBL" id="KAI0033646.1"/>
    </source>
</evidence>
<protein>
    <submittedName>
        <fullName evidence="1">Uncharacterized protein</fullName>
    </submittedName>
</protein>
<comment type="caution">
    <text evidence="1">The sequence shown here is derived from an EMBL/GenBank/DDBJ whole genome shotgun (WGS) entry which is preliminary data.</text>
</comment>
<reference evidence="1" key="1">
    <citation type="submission" date="2021-02" db="EMBL/GenBank/DDBJ databases">
        <authorList>
            <consortium name="DOE Joint Genome Institute"/>
            <person name="Ahrendt S."/>
            <person name="Looney B.P."/>
            <person name="Miyauchi S."/>
            <person name="Morin E."/>
            <person name="Drula E."/>
            <person name="Courty P.E."/>
            <person name="Chicoki N."/>
            <person name="Fauchery L."/>
            <person name="Kohler A."/>
            <person name="Kuo A."/>
            <person name="Labutti K."/>
            <person name="Pangilinan J."/>
            <person name="Lipzen A."/>
            <person name="Riley R."/>
            <person name="Andreopoulos W."/>
            <person name="He G."/>
            <person name="Johnson J."/>
            <person name="Barry K.W."/>
            <person name="Grigoriev I.V."/>
            <person name="Nagy L."/>
            <person name="Hibbett D."/>
            <person name="Henrissat B."/>
            <person name="Matheny P.B."/>
            <person name="Labbe J."/>
            <person name="Martin F."/>
        </authorList>
    </citation>
    <scope>NUCLEOTIDE SEQUENCE</scope>
    <source>
        <strain evidence="1">EC-137</strain>
    </source>
</reference>
<gene>
    <name evidence="1" type="ORF">K488DRAFT_47324</name>
</gene>
<proteinExistence type="predicted"/>
<dbReference type="EMBL" id="MU273515">
    <property type="protein sequence ID" value="KAI0033646.1"/>
    <property type="molecule type" value="Genomic_DNA"/>
</dbReference>
<sequence length="274" mass="31419">MVAVSAKFLFFSSPADGSKAWQNINSDPGTGIRQRNWVPVPHTIEVEDLRGKEDATSLDTTGFRFFRHPAKHTSFASDEEIQREYYPESIDLIKKATGASRAVIFDHTVRRRRPEILEDTPDKRQPVQMVHVDQTPKSAEDRVRRHVPEDAEELLKKRYQIINLWRPIGNPALDWPLALCDYRSTDQQRDLEPMTLRYPDRHGETFGVKFSPAQRWKYVSGMTPEEGVLIKCFDSVQDGATATLTPHTAFEDPTTPPNAPKRESIELRALVFYD</sequence>
<keyword evidence="2" id="KW-1185">Reference proteome</keyword>
<dbReference type="Proteomes" id="UP000814128">
    <property type="component" value="Unassembled WGS sequence"/>
</dbReference>
<evidence type="ECO:0000313" key="2">
    <source>
        <dbReference type="Proteomes" id="UP000814128"/>
    </source>
</evidence>
<reference evidence="1" key="2">
    <citation type="journal article" date="2022" name="New Phytol.">
        <title>Evolutionary transition to the ectomycorrhizal habit in the genomes of a hyperdiverse lineage of mushroom-forming fungi.</title>
        <authorList>
            <person name="Looney B."/>
            <person name="Miyauchi S."/>
            <person name="Morin E."/>
            <person name="Drula E."/>
            <person name="Courty P.E."/>
            <person name="Kohler A."/>
            <person name="Kuo A."/>
            <person name="LaButti K."/>
            <person name="Pangilinan J."/>
            <person name="Lipzen A."/>
            <person name="Riley R."/>
            <person name="Andreopoulos W."/>
            <person name="He G."/>
            <person name="Johnson J."/>
            <person name="Nolan M."/>
            <person name="Tritt A."/>
            <person name="Barry K.W."/>
            <person name="Grigoriev I.V."/>
            <person name="Nagy L.G."/>
            <person name="Hibbett D."/>
            <person name="Henrissat B."/>
            <person name="Matheny P.B."/>
            <person name="Labbe J."/>
            <person name="Martin F.M."/>
        </authorList>
    </citation>
    <scope>NUCLEOTIDE SEQUENCE</scope>
    <source>
        <strain evidence="1">EC-137</strain>
    </source>
</reference>
<name>A0ACB8QQF5_9AGAM</name>
<organism evidence="1 2">
    <name type="scientific">Vararia minispora EC-137</name>
    <dbReference type="NCBI Taxonomy" id="1314806"/>
    <lineage>
        <taxon>Eukaryota</taxon>
        <taxon>Fungi</taxon>
        <taxon>Dikarya</taxon>
        <taxon>Basidiomycota</taxon>
        <taxon>Agaricomycotina</taxon>
        <taxon>Agaricomycetes</taxon>
        <taxon>Russulales</taxon>
        <taxon>Lachnocladiaceae</taxon>
        <taxon>Vararia</taxon>
    </lineage>
</organism>
<accession>A0ACB8QQF5</accession>